<dbReference type="GeneID" id="54326255"/>
<organism evidence="1 2">
    <name type="scientific">Aspergillus tanneri</name>
    <dbReference type="NCBI Taxonomy" id="1220188"/>
    <lineage>
        <taxon>Eukaryota</taxon>
        <taxon>Fungi</taxon>
        <taxon>Dikarya</taxon>
        <taxon>Ascomycota</taxon>
        <taxon>Pezizomycotina</taxon>
        <taxon>Eurotiomycetes</taxon>
        <taxon>Eurotiomycetidae</taxon>
        <taxon>Eurotiales</taxon>
        <taxon>Aspergillaceae</taxon>
        <taxon>Aspergillus</taxon>
        <taxon>Aspergillus subgen. Circumdati</taxon>
    </lineage>
</organism>
<reference evidence="1 2" key="1">
    <citation type="submission" date="2019-08" db="EMBL/GenBank/DDBJ databases">
        <title>The genome sequence of a newly discovered highly antifungal drug resistant Aspergillus species, Aspergillus tanneri NIH 1004.</title>
        <authorList>
            <person name="Mounaud S."/>
            <person name="Singh I."/>
            <person name="Joardar V."/>
            <person name="Pakala S."/>
            <person name="Pakala S."/>
            <person name="Venepally P."/>
            <person name="Chung J.K."/>
            <person name="Losada L."/>
            <person name="Nierman W.C."/>
        </authorList>
    </citation>
    <scope>NUCLEOTIDE SEQUENCE [LARGE SCALE GENOMIC DNA]</scope>
    <source>
        <strain evidence="1 2">NIH1004</strain>
    </source>
</reference>
<dbReference type="AlphaFoldDB" id="A0A5M9MZX4"/>
<proteinExistence type="predicted"/>
<dbReference type="EMBL" id="QUQM01000001">
    <property type="protein sequence ID" value="KAA8650864.1"/>
    <property type="molecule type" value="Genomic_DNA"/>
</dbReference>
<dbReference type="Proteomes" id="UP000324241">
    <property type="component" value="Unassembled WGS sequence"/>
</dbReference>
<name>A0A5M9MZX4_9EURO</name>
<evidence type="ECO:0000313" key="2">
    <source>
        <dbReference type="Proteomes" id="UP000324241"/>
    </source>
</evidence>
<evidence type="ECO:0000313" key="1">
    <source>
        <dbReference type="EMBL" id="KAA8650864.1"/>
    </source>
</evidence>
<gene>
    <name evidence="1" type="ORF">ATNIH1004_003553</name>
</gene>
<sequence length="145" mass="16753">MNALIFTAQTTTYKIRSRKLGSSIDKLLIFMARASLFLIPNTNIKFASLSSTAYEKFLIVQTVEDEALSQQMLVRNCFRAVTICFARKLEEKFTIRRRKPEHINNIPKAGLSVRPIVLSIVRNVEFREKFRDDLDVFGEIVFEGF</sequence>
<accession>A0A5M9MZX4</accession>
<comment type="caution">
    <text evidence="1">The sequence shown here is derived from an EMBL/GenBank/DDBJ whole genome shotgun (WGS) entry which is preliminary data.</text>
</comment>
<protein>
    <submittedName>
        <fullName evidence="1">Uncharacterized protein</fullName>
    </submittedName>
</protein>
<dbReference type="RefSeq" id="XP_033430225.1">
    <property type="nucleotide sequence ID" value="XM_033568230.1"/>
</dbReference>